<feature type="region of interest" description="Disordered" evidence="6">
    <location>
        <begin position="74"/>
        <end position="115"/>
    </location>
</feature>
<feature type="domain" description="C2H2-type" evidence="7">
    <location>
        <begin position="262"/>
        <end position="289"/>
    </location>
</feature>
<feature type="domain" description="C2H2-type" evidence="7">
    <location>
        <begin position="377"/>
        <end position="404"/>
    </location>
</feature>
<feature type="non-terminal residue" evidence="8">
    <location>
        <position position="430"/>
    </location>
</feature>
<evidence type="ECO:0000256" key="5">
    <source>
        <dbReference type="PROSITE-ProRule" id="PRU00042"/>
    </source>
</evidence>
<sequence>MQHETTKLDSGSETRNGLEQGSDIRDILQAPAERIVPLFQVQYDRSLCKPLGTVADFSKLLAMARPPRSAAIAPISTHSLPASRSPSPLSYGNKSPSPHTVGSPAHALTKRTPRKRADIRQNALTLFEFTTVYPFVYGNNKFKCFVCSQPFLETALLRRHMQDTHTFAPLKRLLNNRRENVIKVDVREMNCKLCPIQPKDLQQLKQHLKEVHQKLIDPELKDNIIPFMLEGGEEGYQCVMCDSTFIKVRTLVIHMSVHFNNYSCEICGSGFMTLRLLKKHLEVHESGNFHCDRCNKVFNTSYKLSLHIRGVHLKQFPRRCPICPERFNSNYRRTKHLQDVHNQSTRVHKCKTCGRGFNLKYHLVCHTRSVHLQERNHQCKVCSQRFCNKETLKRHMVIHTGEKNYKCDLCGQAFLRRKNLKDHLRLHDVL</sequence>
<dbReference type="SMART" id="SM00355">
    <property type="entry name" value="ZnF_C2H2"/>
    <property type="match status" value="9"/>
</dbReference>
<evidence type="ECO:0000259" key="7">
    <source>
        <dbReference type="PROSITE" id="PS50157"/>
    </source>
</evidence>
<evidence type="ECO:0000256" key="2">
    <source>
        <dbReference type="ARBA" id="ARBA00022737"/>
    </source>
</evidence>
<dbReference type="SUPFAM" id="SSF57667">
    <property type="entry name" value="beta-beta-alpha zinc fingers"/>
    <property type="match status" value="4"/>
</dbReference>
<keyword evidence="9" id="KW-1185">Reference proteome</keyword>
<keyword evidence="4" id="KW-0862">Zinc</keyword>
<name>A0ABN8IS60_9NEOP</name>
<dbReference type="PROSITE" id="PS00028">
    <property type="entry name" value="ZINC_FINGER_C2H2_1"/>
    <property type="match status" value="7"/>
</dbReference>
<reference evidence="8" key="1">
    <citation type="submission" date="2022-03" db="EMBL/GenBank/DDBJ databases">
        <authorList>
            <person name="Martin H S."/>
        </authorList>
    </citation>
    <scope>NUCLEOTIDE SEQUENCE</scope>
</reference>
<keyword evidence="2" id="KW-0677">Repeat</keyword>
<organism evidence="8 9">
    <name type="scientific">Iphiclides podalirius</name>
    <name type="common">scarce swallowtail</name>
    <dbReference type="NCBI Taxonomy" id="110791"/>
    <lineage>
        <taxon>Eukaryota</taxon>
        <taxon>Metazoa</taxon>
        <taxon>Ecdysozoa</taxon>
        <taxon>Arthropoda</taxon>
        <taxon>Hexapoda</taxon>
        <taxon>Insecta</taxon>
        <taxon>Pterygota</taxon>
        <taxon>Neoptera</taxon>
        <taxon>Endopterygota</taxon>
        <taxon>Lepidoptera</taxon>
        <taxon>Glossata</taxon>
        <taxon>Ditrysia</taxon>
        <taxon>Papilionoidea</taxon>
        <taxon>Papilionidae</taxon>
        <taxon>Papilioninae</taxon>
        <taxon>Iphiclides</taxon>
    </lineage>
</organism>
<feature type="domain" description="C2H2-type" evidence="7">
    <location>
        <begin position="289"/>
        <end position="317"/>
    </location>
</feature>
<proteinExistence type="predicted"/>
<feature type="domain" description="C2H2-type" evidence="7">
    <location>
        <begin position="142"/>
        <end position="166"/>
    </location>
</feature>
<evidence type="ECO:0000313" key="9">
    <source>
        <dbReference type="Proteomes" id="UP000837857"/>
    </source>
</evidence>
<dbReference type="InterPro" id="IPR036236">
    <property type="entry name" value="Znf_C2H2_sf"/>
</dbReference>
<evidence type="ECO:0000256" key="1">
    <source>
        <dbReference type="ARBA" id="ARBA00022723"/>
    </source>
</evidence>
<dbReference type="PANTHER" id="PTHR24379:SF121">
    <property type="entry name" value="C2H2-TYPE DOMAIN-CONTAINING PROTEIN"/>
    <property type="match status" value="1"/>
</dbReference>
<dbReference type="Gene3D" id="3.30.160.60">
    <property type="entry name" value="Classic Zinc Finger"/>
    <property type="match status" value="5"/>
</dbReference>
<keyword evidence="1" id="KW-0479">Metal-binding</keyword>
<feature type="region of interest" description="Disordered" evidence="6">
    <location>
        <begin position="1"/>
        <end position="21"/>
    </location>
</feature>
<dbReference type="PANTHER" id="PTHR24379">
    <property type="entry name" value="KRAB AND ZINC FINGER DOMAIN-CONTAINING"/>
    <property type="match status" value="1"/>
</dbReference>
<feature type="compositionally biased region" description="Low complexity" evidence="6">
    <location>
        <begin position="74"/>
        <end position="90"/>
    </location>
</feature>
<dbReference type="EMBL" id="OW152841">
    <property type="protein sequence ID" value="CAH2062216.1"/>
    <property type="molecule type" value="Genomic_DNA"/>
</dbReference>
<dbReference type="Pfam" id="PF00096">
    <property type="entry name" value="zf-C2H2"/>
    <property type="match status" value="4"/>
</dbReference>
<evidence type="ECO:0000256" key="4">
    <source>
        <dbReference type="ARBA" id="ARBA00022833"/>
    </source>
</evidence>
<dbReference type="Proteomes" id="UP000837857">
    <property type="component" value="Chromosome 29"/>
</dbReference>
<protein>
    <recommendedName>
        <fullName evidence="7">C2H2-type domain-containing protein</fullName>
    </recommendedName>
</protein>
<dbReference type="InterPro" id="IPR013087">
    <property type="entry name" value="Znf_C2H2_type"/>
</dbReference>
<keyword evidence="3 5" id="KW-0863">Zinc-finger</keyword>
<feature type="compositionally biased region" description="Basic and acidic residues" evidence="6">
    <location>
        <begin position="1"/>
        <end position="12"/>
    </location>
</feature>
<dbReference type="PROSITE" id="PS50157">
    <property type="entry name" value="ZINC_FINGER_C2H2_2"/>
    <property type="match status" value="7"/>
</dbReference>
<evidence type="ECO:0000313" key="8">
    <source>
        <dbReference type="EMBL" id="CAH2062216.1"/>
    </source>
</evidence>
<feature type="domain" description="C2H2-type" evidence="7">
    <location>
        <begin position="348"/>
        <end position="376"/>
    </location>
</feature>
<evidence type="ECO:0000256" key="3">
    <source>
        <dbReference type="ARBA" id="ARBA00022771"/>
    </source>
</evidence>
<feature type="domain" description="C2H2-type" evidence="7">
    <location>
        <begin position="405"/>
        <end position="427"/>
    </location>
</feature>
<gene>
    <name evidence="8" type="ORF">IPOD504_LOCUS11782</name>
</gene>
<accession>A0ABN8IS60</accession>
<evidence type="ECO:0000256" key="6">
    <source>
        <dbReference type="SAM" id="MobiDB-lite"/>
    </source>
</evidence>
<feature type="domain" description="C2H2-type" evidence="7">
    <location>
        <begin position="236"/>
        <end position="263"/>
    </location>
</feature>